<reference evidence="1" key="1">
    <citation type="journal article" date="2014" name="Nat. Commun.">
        <title>The tobacco genome sequence and its comparison with those of tomato and potato.</title>
        <authorList>
            <person name="Sierro N."/>
            <person name="Battey J.N."/>
            <person name="Ouadi S."/>
            <person name="Bakaher N."/>
            <person name="Bovet L."/>
            <person name="Willig A."/>
            <person name="Goepfert S."/>
            <person name="Peitsch M.C."/>
            <person name="Ivanov N.V."/>
        </authorList>
    </citation>
    <scope>NUCLEOTIDE SEQUENCE [LARGE SCALE GENOMIC DNA]</scope>
</reference>
<organism evidence="1 2">
    <name type="scientific">Nicotiana tabacum</name>
    <name type="common">Common tobacco</name>
    <dbReference type="NCBI Taxonomy" id="4097"/>
    <lineage>
        <taxon>Eukaryota</taxon>
        <taxon>Viridiplantae</taxon>
        <taxon>Streptophyta</taxon>
        <taxon>Embryophyta</taxon>
        <taxon>Tracheophyta</taxon>
        <taxon>Spermatophyta</taxon>
        <taxon>Magnoliopsida</taxon>
        <taxon>eudicotyledons</taxon>
        <taxon>Gunneridae</taxon>
        <taxon>Pentapetalae</taxon>
        <taxon>asterids</taxon>
        <taxon>lamiids</taxon>
        <taxon>Solanales</taxon>
        <taxon>Solanaceae</taxon>
        <taxon>Nicotianoideae</taxon>
        <taxon>Nicotianeae</taxon>
        <taxon>Nicotiana</taxon>
    </lineage>
</organism>
<evidence type="ECO:0000313" key="2">
    <source>
        <dbReference type="RefSeq" id="XP_075074658.1"/>
    </source>
</evidence>
<evidence type="ECO:0000313" key="1">
    <source>
        <dbReference type="Proteomes" id="UP000790787"/>
    </source>
</evidence>
<reference evidence="2" key="2">
    <citation type="submission" date="2025-08" db="UniProtKB">
        <authorList>
            <consortium name="RefSeq"/>
        </authorList>
    </citation>
    <scope>IDENTIFICATION</scope>
    <source>
        <tissue evidence="2">Leaf</tissue>
    </source>
</reference>
<name>A0AC58RPL1_TOBAC</name>
<dbReference type="RefSeq" id="XP_075074658.1">
    <property type="nucleotide sequence ID" value="XM_075218557.1"/>
</dbReference>
<gene>
    <name evidence="2" type="primary">LOC142162231</name>
</gene>
<dbReference type="Proteomes" id="UP000790787">
    <property type="component" value="Chromosome 7"/>
</dbReference>
<sequence>MKDLGEGSFVLGIEIKRDRSRGLLGLSQRSYIESVLKTFNMQDCKPGVAPVVKGDKLSKDQCPKNEVEMRTMKDVSYASVVGCLMYIQVCTRPDIAFAINILGRFSSNPGWAHWVAAKKVMRYLQRTKDFMLVYKKVDDLDLLVHSDSDFAGCQDTMKSTSEYIFMFGGGAISWKSEKQNITPTSTREAEFIACFETESHAVWMKNFPTKLQIMDFISKPVTIFVTTVQLCSSLRITREQEALSMLALSFLRSETW</sequence>
<accession>A0AC58RPL1</accession>
<proteinExistence type="predicted"/>
<protein>
    <submittedName>
        <fullName evidence="2">Secreted RxLR effector protein 161-like</fullName>
    </submittedName>
</protein>
<keyword evidence="1" id="KW-1185">Reference proteome</keyword>